<feature type="chain" id="PRO_5047439355" description="LssY-like C-terminal domain-containing protein" evidence="1">
    <location>
        <begin position="25"/>
        <end position="415"/>
    </location>
</feature>
<accession>A0ABM8TKN6</accession>
<keyword evidence="3" id="KW-1185">Reference proteome</keyword>
<dbReference type="Proteomes" id="UP000672657">
    <property type="component" value="Unassembled WGS sequence"/>
</dbReference>
<organism evidence="2 3">
    <name type="scientific">Cupriavidus numazuensis</name>
    <dbReference type="NCBI Taxonomy" id="221992"/>
    <lineage>
        <taxon>Bacteria</taxon>
        <taxon>Pseudomonadati</taxon>
        <taxon>Pseudomonadota</taxon>
        <taxon>Betaproteobacteria</taxon>
        <taxon>Burkholderiales</taxon>
        <taxon>Burkholderiaceae</taxon>
        <taxon>Cupriavidus</taxon>
    </lineage>
</organism>
<sequence>MMPIAQPWRAACAAWLALVLCACAGWQAPAMTDDAPLRQRAIRMDKDGVAVAAAVLSPTDSTRMFGADVNATNVQPVWIEVRNQTSQPLWLLRSGTDPDYFSAHEVAWSAHVLLGGKTNAEIDNHFNSLRFRNPVPPGATHSGILFTNPEHLTKLLNIDLLGRKMLVPFTLFLPVPGDAGQVGQVGQPVQPFAYPESEVRDYEDLAALRAALERMPCCATSAGPNAPGEPLNVVIIGELADIGAALVRRNYRRDMRDADKALQVFARHPDVVTRKQGQGSAPSTFLRAWLAPVRFQGRPVYLVQVGRPAGGRFAEPGARLHPEVDEARNLLIQDMMYSGGLDKLGFVRGSGSGIASPSPAGGALEGAPYRTDGLRAVMFFAERPLSLSEVDILDWVPFLDLQKRQPQEEANHERK</sequence>
<evidence type="ECO:0000313" key="3">
    <source>
        <dbReference type="Proteomes" id="UP000672657"/>
    </source>
</evidence>
<proteinExistence type="predicted"/>
<gene>
    <name evidence="2" type="ORF">LMG26411_04090</name>
</gene>
<evidence type="ECO:0000256" key="1">
    <source>
        <dbReference type="SAM" id="SignalP"/>
    </source>
</evidence>
<keyword evidence="1" id="KW-0732">Signal</keyword>
<evidence type="ECO:0008006" key="4">
    <source>
        <dbReference type="Google" id="ProtNLM"/>
    </source>
</evidence>
<evidence type="ECO:0000313" key="2">
    <source>
        <dbReference type="EMBL" id="CAG2151951.1"/>
    </source>
</evidence>
<protein>
    <recommendedName>
        <fullName evidence="4">LssY-like C-terminal domain-containing protein</fullName>
    </recommendedName>
</protein>
<dbReference type="EMBL" id="CAJPVI010000025">
    <property type="protein sequence ID" value="CAG2151951.1"/>
    <property type="molecule type" value="Genomic_DNA"/>
</dbReference>
<feature type="signal peptide" evidence="1">
    <location>
        <begin position="1"/>
        <end position="24"/>
    </location>
</feature>
<reference evidence="2 3" key="1">
    <citation type="submission" date="2021-03" db="EMBL/GenBank/DDBJ databases">
        <authorList>
            <person name="Peeters C."/>
        </authorList>
    </citation>
    <scope>NUCLEOTIDE SEQUENCE [LARGE SCALE GENOMIC DNA]</scope>
    <source>
        <strain evidence="2 3">LMG 26411</strain>
    </source>
</reference>
<comment type="caution">
    <text evidence="2">The sequence shown here is derived from an EMBL/GenBank/DDBJ whole genome shotgun (WGS) entry which is preliminary data.</text>
</comment>
<dbReference type="RefSeq" id="WP_211955088.1">
    <property type="nucleotide sequence ID" value="NZ_CAJPVI010000025.1"/>
</dbReference>
<name>A0ABM8TKN6_9BURK</name>